<protein>
    <submittedName>
        <fullName evidence="3">Uncharacterized protein</fullName>
    </submittedName>
</protein>
<dbReference type="GO" id="GO:0003682">
    <property type="term" value="F:chromatin binding"/>
    <property type="evidence" value="ECO:0007669"/>
    <property type="project" value="TreeGrafter"/>
</dbReference>
<feature type="compositionally biased region" description="Basic and acidic residues" evidence="2">
    <location>
        <begin position="108"/>
        <end position="117"/>
    </location>
</feature>
<reference evidence="3" key="1">
    <citation type="submission" date="2020-05" db="EMBL/GenBank/DDBJ databases">
        <title>Phylogenomic resolution of chytrid fungi.</title>
        <authorList>
            <person name="Stajich J.E."/>
            <person name="Amses K."/>
            <person name="Simmons R."/>
            <person name="Seto K."/>
            <person name="Myers J."/>
            <person name="Bonds A."/>
            <person name="Quandt C.A."/>
            <person name="Barry K."/>
            <person name="Liu P."/>
            <person name="Grigoriev I."/>
            <person name="Longcore J.E."/>
            <person name="James T.Y."/>
        </authorList>
    </citation>
    <scope>NUCLEOTIDE SEQUENCE</scope>
    <source>
        <strain evidence="3">JEL0379</strain>
    </source>
</reference>
<feature type="coiled-coil region" evidence="1">
    <location>
        <begin position="589"/>
        <end position="664"/>
    </location>
</feature>
<feature type="compositionally biased region" description="Basic and acidic residues" evidence="2">
    <location>
        <begin position="545"/>
        <end position="555"/>
    </location>
</feature>
<keyword evidence="4" id="KW-1185">Reference proteome</keyword>
<dbReference type="EMBL" id="JADGJQ010000081">
    <property type="protein sequence ID" value="KAJ3171914.1"/>
    <property type="molecule type" value="Genomic_DNA"/>
</dbReference>
<feature type="coiled-coil region" evidence="1">
    <location>
        <begin position="123"/>
        <end position="477"/>
    </location>
</feature>
<evidence type="ECO:0000313" key="3">
    <source>
        <dbReference type="EMBL" id="KAJ3171914.1"/>
    </source>
</evidence>
<dbReference type="AlphaFoldDB" id="A0AAD5XPE6"/>
<dbReference type="PANTHER" id="PTHR43941:SF1">
    <property type="entry name" value="STRUCTURAL MAINTENANCE OF CHROMOSOMES PROTEIN 2"/>
    <property type="match status" value="1"/>
</dbReference>
<dbReference type="GO" id="GO:0000785">
    <property type="term" value="C:chromatin"/>
    <property type="evidence" value="ECO:0007669"/>
    <property type="project" value="TreeGrafter"/>
</dbReference>
<name>A0AAD5XPE6_9FUNG</name>
<dbReference type="GO" id="GO:0007076">
    <property type="term" value="P:mitotic chromosome condensation"/>
    <property type="evidence" value="ECO:0007669"/>
    <property type="project" value="TreeGrafter"/>
</dbReference>
<dbReference type="GO" id="GO:0000793">
    <property type="term" value="C:condensed chromosome"/>
    <property type="evidence" value="ECO:0007669"/>
    <property type="project" value="TreeGrafter"/>
</dbReference>
<feature type="region of interest" description="Disordered" evidence="2">
    <location>
        <begin position="730"/>
        <end position="750"/>
    </location>
</feature>
<evidence type="ECO:0000313" key="4">
    <source>
        <dbReference type="Proteomes" id="UP001212152"/>
    </source>
</evidence>
<feature type="compositionally biased region" description="Low complexity" evidence="2">
    <location>
        <begin position="557"/>
        <end position="574"/>
    </location>
</feature>
<dbReference type="Proteomes" id="UP001212152">
    <property type="component" value="Unassembled WGS sequence"/>
</dbReference>
<feature type="coiled-coil region" evidence="1">
    <location>
        <begin position="963"/>
        <end position="990"/>
    </location>
</feature>
<feature type="region of interest" description="Disordered" evidence="2">
    <location>
        <begin position="1"/>
        <end position="119"/>
    </location>
</feature>
<accession>A0AAD5XPE6</accession>
<feature type="compositionally biased region" description="Low complexity" evidence="2">
    <location>
        <begin position="1"/>
        <end position="29"/>
    </location>
</feature>
<evidence type="ECO:0000256" key="1">
    <source>
        <dbReference type="SAM" id="Coils"/>
    </source>
</evidence>
<feature type="region of interest" description="Disordered" evidence="2">
    <location>
        <begin position="545"/>
        <end position="586"/>
    </location>
</feature>
<dbReference type="GO" id="GO:0000796">
    <property type="term" value="C:condensin complex"/>
    <property type="evidence" value="ECO:0007669"/>
    <property type="project" value="TreeGrafter"/>
</dbReference>
<keyword evidence="1" id="KW-0175">Coiled coil</keyword>
<feature type="compositionally biased region" description="Polar residues" evidence="2">
    <location>
        <begin position="64"/>
        <end position="100"/>
    </location>
</feature>
<dbReference type="PANTHER" id="PTHR43941">
    <property type="entry name" value="STRUCTURAL MAINTENANCE OF CHROMOSOMES PROTEIN 2"/>
    <property type="match status" value="1"/>
</dbReference>
<proteinExistence type="predicted"/>
<feature type="compositionally biased region" description="Polar residues" evidence="2">
    <location>
        <begin position="730"/>
        <end position="742"/>
    </location>
</feature>
<organism evidence="3 4">
    <name type="scientific">Geranomyces variabilis</name>
    <dbReference type="NCBI Taxonomy" id="109894"/>
    <lineage>
        <taxon>Eukaryota</taxon>
        <taxon>Fungi</taxon>
        <taxon>Fungi incertae sedis</taxon>
        <taxon>Chytridiomycota</taxon>
        <taxon>Chytridiomycota incertae sedis</taxon>
        <taxon>Chytridiomycetes</taxon>
        <taxon>Spizellomycetales</taxon>
        <taxon>Powellomycetaceae</taxon>
        <taxon>Geranomyces</taxon>
    </lineage>
</organism>
<sequence length="1002" mass="108706">MSPGLLSPPLRPPVLAAAATASGGAKAEPTGVSEPARPAPASDTNAHVVAQSAREQDVPITDLSVRSPNPLSRAEQTGSVPTPATVTHPDTQIESTQTLPSPQPHQPAIDKEPRPSPDLKAALDAANAKLSSYEAELEFLRTNISAQTSDANHRGILLEQELAEEKAKAASALETVAKLEREVEERRHALDDTQSRLAIATQNGADLTQALAAERSTNAELAREVEELRAMVSGQKDVAVATHDELAKMSASCEELTAALASEKEKRRSSDAKIEELATILEAERQLAAKMQSEFTNVHSAGSELKAALTAEKEKVARWEQEIDTLRREMEEIDRDAGRRRDAQTSDDSAAAELQAALDAERKQVADVRVENAHLLERVESLKQDLDARNAAEAALRAEQSSVDEIRKELSIKIADAIASAERYRAEADEWRSKYEAMTQNIESGEEAEKTRALLIRAESEEEMRALKDTLAMEDESLTAERARTADLERSLAAALEELRLRPDAEMLDAVKSDAARVALEAAADEKAAMAQEIDNLRAALADLERTGSQNERRAVSPGSSGRSTSRSGTSSDSARNHVTEGDDPSRRFAALQSDYASLQAELERVRLAQADIGPLLLRTGMAPSVNETVASFQRRCDELSLLVQAAEKERNGLKVECERLKTAAWDGERAEARAHEVASEMASLREGIERERGLWVAKEELMKGDLADTKDQLASYARLLEGLWGTLQDDVQSSGDEPATTQRRRERGGWRNGALEKALANLLEDRKRIRESEAEAHLIIDLQHEKIERMIKGDGATPFSKPGTPVNAAINASAVPPRTSRDGSPMPGRYALDYLGASPAAPAVETSDGGTQTDPMFAYQRITTLKSRLAELGTIWKLPHSAAGPTSEDAESRLAHLAAAHAEIQSAHAAALQRVASLEASLGNAKRLVVALSTGADADRAAGGGDAGEDDERDEEVWMRKCLALEGDARQLEDEVRRWRERAEELEEIVEEWSLGSATSP</sequence>
<feature type="compositionally biased region" description="Basic and acidic residues" evidence="2">
    <location>
        <begin position="575"/>
        <end position="586"/>
    </location>
</feature>
<evidence type="ECO:0000256" key="2">
    <source>
        <dbReference type="SAM" id="MobiDB-lite"/>
    </source>
</evidence>
<comment type="caution">
    <text evidence="3">The sequence shown here is derived from an EMBL/GenBank/DDBJ whole genome shotgun (WGS) entry which is preliminary data.</text>
</comment>
<gene>
    <name evidence="3" type="ORF">HDU87_008164</name>
</gene>